<protein>
    <submittedName>
        <fullName evidence="5">KaiC domain-containing protein</fullName>
    </submittedName>
</protein>
<keyword evidence="1" id="KW-0547">Nucleotide-binding</keyword>
<dbReference type="InterPro" id="IPR027417">
    <property type="entry name" value="P-loop_NTPase"/>
</dbReference>
<feature type="region of interest" description="Disordered" evidence="3">
    <location>
        <begin position="1"/>
        <end position="124"/>
    </location>
</feature>
<dbReference type="InterPro" id="IPR010624">
    <property type="entry name" value="KaiC_dom"/>
</dbReference>
<sequence>MPVSDESDAERDGTEDWFERALADSDDAPTESGDDAAAESRDDAATESEADATPAEPSDAASVADEWEMLEGAADGETSDHDADGEATDSDDEGGAIDEGDGLFDDDFGAALEGADMPSVGDDAGPDGFSDVDFGLEGADEPDFDEAVDSELPRLDLGIDGLDRMIQGGVPERSLIVAMGSAGTGKTTFGLQFLAHGLANGEKAVFITLEESRERVINSATEKGYAFDEYVAEDRLAVVDVDPIEMANSLTSIKNELPTLVEEFDASRLVLDSVSLLEMMYEDRATRRNEIYDFTRSLKEAGVTAVLTSEAAEETPYASRYGIVEYLTDAVFVLQYVRPDDFRETRLAIEIQKIRDANHSREKKPYEITSEGISVYQQANLF</sequence>
<dbReference type="Pfam" id="PF06745">
    <property type="entry name" value="ATPase"/>
    <property type="match status" value="1"/>
</dbReference>
<organism evidence="5 6">
    <name type="scientific">Haloterrigena alkaliphila</name>
    <dbReference type="NCBI Taxonomy" id="2816475"/>
    <lineage>
        <taxon>Archaea</taxon>
        <taxon>Methanobacteriati</taxon>
        <taxon>Methanobacteriota</taxon>
        <taxon>Stenosarchaea group</taxon>
        <taxon>Halobacteria</taxon>
        <taxon>Halobacteriales</taxon>
        <taxon>Natrialbaceae</taxon>
        <taxon>Haloterrigena</taxon>
    </lineage>
</organism>
<name>A0A8A2VSQ5_9EURY</name>
<keyword evidence="6" id="KW-1185">Reference proteome</keyword>
<dbReference type="Proteomes" id="UP000663203">
    <property type="component" value="Chromosome"/>
</dbReference>
<dbReference type="PANTHER" id="PTHR43637:SF1">
    <property type="entry name" value="UPF0273 PROTEIN TM_0370"/>
    <property type="match status" value="1"/>
</dbReference>
<dbReference type="KEGG" id="hakz:J0X25_08990"/>
<dbReference type="InterPro" id="IPR022420">
    <property type="entry name" value="Circ_KaiC_arc"/>
</dbReference>
<dbReference type="SUPFAM" id="SSF52540">
    <property type="entry name" value="P-loop containing nucleoside triphosphate hydrolases"/>
    <property type="match status" value="1"/>
</dbReference>
<feature type="compositionally biased region" description="Acidic residues" evidence="3">
    <location>
        <begin position="24"/>
        <end position="37"/>
    </location>
</feature>
<evidence type="ECO:0000259" key="4">
    <source>
        <dbReference type="PROSITE" id="PS51146"/>
    </source>
</evidence>
<dbReference type="Gene3D" id="3.40.50.300">
    <property type="entry name" value="P-loop containing nucleotide triphosphate hydrolases"/>
    <property type="match status" value="1"/>
</dbReference>
<evidence type="ECO:0000313" key="5">
    <source>
        <dbReference type="EMBL" id="QSX01069.1"/>
    </source>
</evidence>
<dbReference type="EMBL" id="CP071462">
    <property type="protein sequence ID" value="QSX01069.1"/>
    <property type="molecule type" value="Genomic_DNA"/>
</dbReference>
<dbReference type="RefSeq" id="WP_207290783.1">
    <property type="nucleotide sequence ID" value="NZ_CP071462.1"/>
</dbReference>
<evidence type="ECO:0000256" key="2">
    <source>
        <dbReference type="ARBA" id="ARBA00022840"/>
    </source>
</evidence>
<dbReference type="PROSITE" id="PS51146">
    <property type="entry name" value="KAIC"/>
    <property type="match status" value="1"/>
</dbReference>
<feature type="compositionally biased region" description="Acidic residues" evidence="3">
    <location>
        <begin position="85"/>
        <end position="108"/>
    </location>
</feature>
<reference evidence="5 6" key="1">
    <citation type="submission" date="2021-03" db="EMBL/GenBank/DDBJ databases">
        <title>Haloterrigena longa sp. nov. and Haloterrigena limicola sp. nov., extremely halophilic archaea isolated from a salt lake.</title>
        <authorList>
            <person name="Henglin C."/>
        </authorList>
    </citation>
    <scope>NUCLEOTIDE SEQUENCE [LARGE SCALE GENOMIC DNA]</scope>
    <source>
        <strain evidence="5 6">KZCA68</strain>
    </source>
</reference>
<evidence type="ECO:0000256" key="1">
    <source>
        <dbReference type="ARBA" id="ARBA00022741"/>
    </source>
</evidence>
<feature type="compositionally biased region" description="Basic and acidic residues" evidence="3">
    <location>
        <begin position="10"/>
        <end position="23"/>
    </location>
</feature>
<dbReference type="GeneID" id="63187437"/>
<feature type="domain" description="KaiC" evidence="4">
    <location>
        <begin position="153"/>
        <end position="382"/>
    </location>
</feature>
<gene>
    <name evidence="5" type="ORF">J0X25_08990</name>
</gene>
<dbReference type="GO" id="GO:0005524">
    <property type="term" value="F:ATP binding"/>
    <property type="evidence" value="ECO:0007669"/>
    <property type="project" value="UniProtKB-KW"/>
</dbReference>
<dbReference type="PANTHER" id="PTHR43637">
    <property type="entry name" value="UPF0273 PROTEIN TM_0370"/>
    <property type="match status" value="1"/>
</dbReference>
<evidence type="ECO:0000256" key="3">
    <source>
        <dbReference type="SAM" id="MobiDB-lite"/>
    </source>
</evidence>
<dbReference type="AlphaFoldDB" id="A0A8A2VSQ5"/>
<dbReference type="NCBIfam" id="TIGR03880">
    <property type="entry name" value="KaiC_arch_3"/>
    <property type="match status" value="1"/>
</dbReference>
<dbReference type="InterPro" id="IPR014774">
    <property type="entry name" value="KaiC-like_dom"/>
</dbReference>
<proteinExistence type="predicted"/>
<keyword evidence="2" id="KW-0067">ATP-binding</keyword>
<evidence type="ECO:0000313" key="6">
    <source>
        <dbReference type="Proteomes" id="UP000663203"/>
    </source>
</evidence>
<dbReference type="CDD" id="cd01124">
    <property type="entry name" value="KaiC-like"/>
    <property type="match status" value="1"/>
</dbReference>
<accession>A0A8A2VSQ5</accession>